<dbReference type="SUPFAM" id="SSF48208">
    <property type="entry name" value="Six-hairpin glycosidases"/>
    <property type="match status" value="1"/>
</dbReference>
<protein>
    <submittedName>
        <fullName evidence="2">Thioredoxin domain-containing protein</fullName>
    </submittedName>
</protein>
<dbReference type="Proteomes" id="UP000469346">
    <property type="component" value="Unassembled WGS sequence"/>
</dbReference>
<feature type="domain" description="Spermatogenesis-associated protein 20-like TRX" evidence="1">
    <location>
        <begin position="45"/>
        <end position="205"/>
    </location>
</feature>
<dbReference type="InterPro" id="IPR004879">
    <property type="entry name" value="Ssp411-like_TRX"/>
</dbReference>
<evidence type="ECO:0000313" key="3">
    <source>
        <dbReference type="Proteomes" id="UP000469346"/>
    </source>
</evidence>
<organism evidence="2 3">
    <name type="scientific">Dissulfurirhabdus thermomarina</name>
    <dbReference type="NCBI Taxonomy" id="1765737"/>
    <lineage>
        <taxon>Bacteria</taxon>
        <taxon>Deltaproteobacteria</taxon>
        <taxon>Dissulfurirhabdaceae</taxon>
        <taxon>Dissulfurirhabdus</taxon>
    </lineage>
</organism>
<dbReference type="Gene3D" id="1.50.10.10">
    <property type="match status" value="2"/>
</dbReference>
<dbReference type="PANTHER" id="PTHR42899">
    <property type="entry name" value="SPERMATOGENESIS-ASSOCIATED PROTEIN 20"/>
    <property type="match status" value="1"/>
</dbReference>
<reference evidence="2 3" key="1">
    <citation type="submission" date="2020-02" db="EMBL/GenBank/DDBJ databases">
        <title>Comparative genomics of sulfur disproportionating microorganisms.</title>
        <authorList>
            <person name="Ward L.M."/>
            <person name="Bertran E."/>
            <person name="Johnston D.T."/>
        </authorList>
    </citation>
    <scope>NUCLEOTIDE SEQUENCE [LARGE SCALE GENOMIC DNA]</scope>
    <source>
        <strain evidence="2 3">DSM 100025</strain>
    </source>
</reference>
<dbReference type="PIRSF" id="PIRSF006402">
    <property type="entry name" value="UCP006402_thioredoxin"/>
    <property type="match status" value="1"/>
</dbReference>
<proteinExistence type="predicted"/>
<dbReference type="PANTHER" id="PTHR42899:SF1">
    <property type="entry name" value="SPERMATOGENESIS-ASSOCIATED PROTEIN 20"/>
    <property type="match status" value="1"/>
</dbReference>
<dbReference type="InterPro" id="IPR024705">
    <property type="entry name" value="Ssp411"/>
</dbReference>
<dbReference type="EMBL" id="JAAGRR010000045">
    <property type="protein sequence ID" value="NDY42290.1"/>
    <property type="molecule type" value="Genomic_DNA"/>
</dbReference>
<accession>A0A6N9TPC5</accession>
<dbReference type="Gene3D" id="3.40.30.10">
    <property type="entry name" value="Glutaredoxin"/>
    <property type="match status" value="1"/>
</dbReference>
<dbReference type="InterPro" id="IPR008928">
    <property type="entry name" value="6-hairpin_glycosidase_sf"/>
</dbReference>
<dbReference type="InterPro" id="IPR012341">
    <property type="entry name" value="6hp_glycosidase-like_sf"/>
</dbReference>
<evidence type="ECO:0000313" key="2">
    <source>
        <dbReference type="EMBL" id="NDY42290.1"/>
    </source>
</evidence>
<name>A0A6N9TPC5_DISTH</name>
<evidence type="ECO:0000259" key="1">
    <source>
        <dbReference type="Pfam" id="PF03190"/>
    </source>
</evidence>
<gene>
    <name evidence="2" type="ORF">G3N55_05470</name>
</gene>
<dbReference type="SUPFAM" id="SSF52833">
    <property type="entry name" value="Thioredoxin-like"/>
    <property type="match status" value="1"/>
</dbReference>
<dbReference type="Pfam" id="PF03190">
    <property type="entry name" value="Thioredox_DsbH"/>
    <property type="match status" value="1"/>
</dbReference>
<dbReference type="AlphaFoldDB" id="A0A6N9TPC5"/>
<comment type="caution">
    <text evidence="2">The sequence shown here is derived from an EMBL/GenBank/DDBJ whole genome shotgun (WGS) entry which is preliminary data.</text>
</comment>
<dbReference type="GO" id="GO:0005975">
    <property type="term" value="P:carbohydrate metabolic process"/>
    <property type="evidence" value="ECO:0007669"/>
    <property type="project" value="InterPro"/>
</dbReference>
<dbReference type="InterPro" id="IPR036249">
    <property type="entry name" value="Thioredoxin-like_sf"/>
</dbReference>
<dbReference type="CDD" id="cd02955">
    <property type="entry name" value="SSP411"/>
    <property type="match status" value="1"/>
</dbReference>
<sequence>MGSLARRFDPGYLEGDFGAFLFTLGHVRSAAKGRRRPGGSPVPGNRLARAHSPYLLAHAGQPVDWYPWCEEAFRRARMEDRPVFLSIGYAACHWCHVMSRESFDDPEVAAVLNETFVNVKVDREERPDVDAVYMEACRRLTGGGGWPLTVILTPDGRPFFAATYLPKASRGGRIGLLDLARHVKRLWATRREPVLRAAAEVTAVLAEEGRAASGPGPDAGTVRLAVETLYGIFDRVHGGFGEAPKFPSGTVLSFLVRHWRRAGDPRAREMADLTLRRMRRGGIFDQVGLGFHRYSTDGRWFLPHFEKMLTDQALLATAYAEAAAAFGEPEFARTAREVFTYVLRDLAAPEGGFFSSEDADVEGEEGRYTTWTEAEIRAVLPPETADALCRVFGVEPEGNYAEEASGRVTGRNVLAFADPGAPLPGDDTVARGLERLAEVRARRRRPRLDDKVLADWNGLMIEALATGARVLGDDALAAAAVRAADFVLSRMRGPGGRLLHRWHRGAVGIPGFLDDYVFVTAGLIALHQALHDSRYLAAAVELQDILDEDFRDEAGGGYHFTSADGEPLLVRRKDIYDGAVPSGNAVAAGNLLRLARLTGEPRYEAAADALFGAFGAAVRAAPAAAVTLLDASAAGSGVDVVVAGEAGARELVAVTREVWHPDDLVVVRKAAPGEAEAAAPPFAAACGPVEGRAAAYVCSRRSCRPPVTDPAALRRLLAEARQAGAFPPDRDAPGGPGA</sequence>
<keyword evidence="3" id="KW-1185">Reference proteome</keyword>